<dbReference type="PROSITE" id="PS50112">
    <property type="entry name" value="PAS"/>
    <property type="match status" value="2"/>
</dbReference>
<dbReference type="RefSeq" id="WP_327598172.1">
    <property type="nucleotide sequence ID" value="NZ_JAYXHS010000001.1"/>
</dbReference>
<sequence length="491" mass="54731">MLFSLAGLVPGAGAWLLTGNVWIALPLGILSATLPLVVLRHRSSTRESSAVHLAARLSNEQEQHEATRQFIQRLLDVVPMPIYVKDADSRVIIVNRAQAERWGQPCEAVVGTRSVDQMPDPERSRLTLEEDARVLAGEQIYKEECVSEEATARERFSVIAKGHCTDAEGNSVIVCARFDTTQWRQAERELQQALEREKLLRQRNQDFIQRVLDVIPDPFYIKDGEGRLVMVNEAYARDRSHRPEAIVGKLATAVALNPELSKDVASEDAAVLNGETFDKEQRHIVPLTGEARFRLVSKRPCNDMDGRPLIVVAHLDITRWKVAEAKLARLALEDELTGLPNRRHFLQESERLVSIANRHGSPLALILFDIDHFKHVNDEHGHAIGDLVLQEVANRLKTHLRSEDLPCRWGGEEFIVLLPLTELPMAIAAAERLREAFSAAPVEVRGHALTITISGGIAQKHDNEALGECLARADKALYTAKGAGRNRFLSA</sequence>
<dbReference type="InterPro" id="IPR029787">
    <property type="entry name" value="Nucleotide_cyclase"/>
</dbReference>
<dbReference type="EMBL" id="JAYXHS010000001">
    <property type="protein sequence ID" value="MEC5385212.1"/>
    <property type="molecule type" value="Genomic_DNA"/>
</dbReference>
<dbReference type="PANTHER" id="PTHR44757:SF2">
    <property type="entry name" value="BIOFILM ARCHITECTURE MAINTENANCE PROTEIN MBAA"/>
    <property type="match status" value="1"/>
</dbReference>
<accession>A0ABU6K0K4</accession>
<dbReference type="CDD" id="cd01949">
    <property type="entry name" value="GGDEF"/>
    <property type="match status" value="1"/>
</dbReference>
<keyword evidence="3" id="KW-0808">Transferase</keyword>
<name>A0ABU6K0K4_9RHOO</name>
<dbReference type="EC" id="2.7.7.65" evidence="3"/>
<dbReference type="InterPro" id="IPR035965">
    <property type="entry name" value="PAS-like_dom_sf"/>
</dbReference>
<dbReference type="InterPro" id="IPR000014">
    <property type="entry name" value="PAS"/>
</dbReference>
<dbReference type="GO" id="GO:0052621">
    <property type="term" value="F:diguanylate cyclase activity"/>
    <property type="evidence" value="ECO:0007669"/>
    <property type="project" value="UniProtKB-EC"/>
</dbReference>
<proteinExistence type="predicted"/>
<protein>
    <submittedName>
        <fullName evidence="3">Diguanylate cyclase</fullName>
        <ecNumber evidence="3">2.7.7.65</ecNumber>
    </submittedName>
</protein>
<dbReference type="SUPFAM" id="SSF55785">
    <property type="entry name" value="PYP-like sensor domain (PAS domain)"/>
    <property type="match status" value="2"/>
</dbReference>
<dbReference type="Pfam" id="PF08448">
    <property type="entry name" value="PAS_4"/>
    <property type="match status" value="2"/>
</dbReference>
<comment type="caution">
    <text evidence="3">The sequence shown here is derived from an EMBL/GenBank/DDBJ whole genome shotgun (WGS) entry which is preliminary data.</text>
</comment>
<dbReference type="InterPro" id="IPR052155">
    <property type="entry name" value="Biofilm_reg_signaling"/>
</dbReference>
<dbReference type="Gene3D" id="3.30.450.20">
    <property type="entry name" value="PAS domain"/>
    <property type="match status" value="2"/>
</dbReference>
<dbReference type="NCBIfam" id="TIGR00229">
    <property type="entry name" value="sensory_box"/>
    <property type="match status" value="1"/>
</dbReference>
<feature type="domain" description="PAS" evidence="1">
    <location>
        <begin position="204"/>
        <end position="275"/>
    </location>
</feature>
<evidence type="ECO:0000313" key="3">
    <source>
        <dbReference type="EMBL" id="MEC5385212.1"/>
    </source>
</evidence>
<dbReference type="SMART" id="SM00267">
    <property type="entry name" value="GGDEF"/>
    <property type="match status" value="1"/>
</dbReference>
<keyword evidence="3" id="KW-0548">Nucleotidyltransferase</keyword>
<dbReference type="PROSITE" id="PS50887">
    <property type="entry name" value="GGDEF"/>
    <property type="match status" value="1"/>
</dbReference>
<dbReference type="PANTHER" id="PTHR44757">
    <property type="entry name" value="DIGUANYLATE CYCLASE DGCP"/>
    <property type="match status" value="1"/>
</dbReference>
<evidence type="ECO:0000313" key="4">
    <source>
        <dbReference type="Proteomes" id="UP001331561"/>
    </source>
</evidence>
<keyword evidence="4" id="KW-1185">Reference proteome</keyword>
<dbReference type="InterPro" id="IPR043128">
    <property type="entry name" value="Rev_trsase/Diguanyl_cyclase"/>
</dbReference>
<dbReference type="Proteomes" id="UP001331561">
    <property type="component" value="Unassembled WGS sequence"/>
</dbReference>
<dbReference type="SUPFAM" id="SSF55073">
    <property type="entry name" value="Nucleotide cyclase"/>
    <property type="match status" value="1"/>
</dbReference>
<dbReference type="InterPro" id="IPR013656">
    <property type="entry name" value="PAS_4"/>
</dbReference>
<dbReference type="Pfam" id="PF00990">
    <property type="entry name" value="GGDEF"/>
    <property type="match status" value="1"/>
</dbReference>
<dbReference type="InterPro" id="IPR000160">
    <property type="entry name" value="GGDEF_dom"/>
</dbReference>
<organism evidence="3 4">
    <name type="scientific">Uliginosibacterium silvisoli</name>
    <dbReference type="NCBI Taxonomy" id="3114758"/>
    <lineage>
        <taxon>Bacteria</taxon>
        <taxon>Pseudomonadati</taxon>
        <taxon>Pseudomonadota</taxon>
        <taxon>Betaproteobacteria</taxon>
        <taxon>Rhodocyclales</taxon>
        <taxon>Zoogloeaceae</taxon>
        <taxon>Uliginosibacterium</taxon>
    </lineage>
</organism>
<evidence type="ECO:0000259" key="2">
    <source>
        <dbReference type="PROSITE" id="PS50887"/>
    </source>
</evidence>
<feature type="domain" description="GGDEF" evidence="2">
    <location>
        <begin position="361"/>
        <end position="491"/>
    </location>
</feature>
<feature type="domain" description="PAS" evidence="1">
    <location>
        <begin position="67"/>
        <end position="138"/>
    </location>
</feature>
<dbReference type="SMART" id="SM00091">
    <property type="entry name" value="PAS"/>
    <property type="match status" value="2"/>
</dbReference>
<evidence type="ECO:0000259" key="1">
    <source>
        <dbReference type="PROSITE" id="PS50112"/>
    </source>
</evidence>
<dbReference type="NCBIfam" id="TIGR00254">
    <property type="entry name" value="GGDEF"/>
    <property type="match status" value="1"/>
</dbReference>
<reference evidence="3 4" key="1">
    <citation type="submission" date="2024-01" db="EMBL/GenBank/DDBJ databases">
        <title>Uliginosibacterium soil sp. nov.</title>
        <authorList>
            <person name="Lv Y."/>
        </authorList>
    </citation>
    <scope>NUCLEOTIDE SEQUENCE [LARGE SCALE GENOMIC DNA]</scope>
    <source>
        <strain evidence="3 4">H3</strain>
    </source>
</reference>
<dbReference type="Gene3D" id="3.30.70.270">
    <property type="match status" value="1"/>
</dbReference>
<gene>
    <name evidence="3" type="ORF">VVD49_05725</name>
</gene>